<evidence type="ECO:0000256" key="2">
    <source>
        <dbReference type="ARBA" id="ARBA00022688"/>
    </source>
</evidence>
<evidence type="ECO:0000313" key="6">
    <source>
        <dbReference type="Proteomes" id="UP000195667"/>
    </source>
</evidence>
<comment type="caution">
    <text evidence="4">Lacks conserved residue(s) required for the propagation of feature annotation.</text>
</comment>
<keyword evidence="6" id="KW-1185">Reference proteome</keyword>
<evidence type="ECO:0000256" key="3">
    <source>
        <dbReference type="ARBA" id="ARBA00023239"/>
    </source>
</evidence>
<comment type="function">
    <text evidence="4">Removes the pyruvyl group from chorismate, with concomitant aromatization of the ring, to provide 4-hydroxybenzoate (4HB) for the ubiquinone pathway.</text>
</comment>
<dbReference type="UniPathway" id="UPA00232"/>
<comment type="catalytic activity">
    <reaction evidence="4">
        <text>chorismate = 4-hydroxybenzoate + pyruvate</text>
        <dbReference type="Rhea" id="RHEA:16505"/>
        <dbReference type="ChEBI" id="CHEBI:15361"/>
        <dbReference type="ChEBI" id="CHEBI:17879"/>
        <dbReference type="ChEBI" id="CHEBI:29748"/>
        <dbReference type="EC" id="4.1.3.40"/>
    </reaction>
</comment>
<protein>
    <recommendedName>
        <fullName evidence="4">Probable chorismate pyruvate-lyase</fullName>
        <shortName evidence="4">CL</shortName>
        <shortName evidence="4">CPL</shortName>
        <ecNumber evidence="4">4.1.3.40</ecNumber>
    </recommendedName>
</protein>
<dbReference type="Gene3D" id="3.40.1410.10">
    <property type="entry name" value="Chorismate lyase-like"/>
    <property type="match status" value="1"/>
</dbReference>
<gene>
    <name evidence="4 5" type="primary">ubiC</name>
    <name evidence="5" type="ORF">CRENPOLYSF1_380009</name>
</gene>
<comment type="similarity">
    <text evidence="4">Belongs to the UbiC family.</text>
</comment>
<proteinExistence type="inferred from homology"/>
<keyword evidence="4 5" id="KW-0670">Pyruvate</keyword>
<dbReference type="GO" id="GO:0006744">
    <property type="term" value="P:ubiquinone biosynthetic process"/>
    <property type="evidence" value="ECO:0007669"/>
    <property type="project" value="UniProtKB-UniRule"/>
</dbReference>
<comment type="subcellular location">
    <subcellularLocation>
        <location evidence="4">Cytoplasm</location>
    </subcellularLocation>
</comment>
<dbReference type="InterPro" id="IPR007440">
    <property type="entry name" value="Chorismate--pyruvate_lyase"/>
</dbReference>
<evidence type="ECO:0000313" key="5">
    <source>
        <dbReference type="EMBL" id="SJM93060.1"/>
    </source>
</evidence>
<dbReference type="SUPFAM" id="SSF64288">
    <property type="entry name" value="Chorismate lyase-like"/>
    <property type="match status" value="1"/>
</dbReference>
<dbReference type="GO" id="GO:0005829">
    <property type="term" value="C:cytosol"/>
    <property type="evidence" value="ECO:0007669"/>
    <property type="project" value="TreeGrafter"/>
</dbReference>
<dbReference type="GO" id="GO:0042866">
    <property type="term" value="P:pyruvate biosynthetic process"/>
    <property type="evidence" value="ECO:0007669"/>
    <property type="project" value="UniProtKB-UniRule"/>
</dbReference>
<feature type="binding site" evidence="4">
    <location>
        <position position="82"/>
    </location>
    <ligand>
        <name>substrate</name>
    </ligand>
</feature>
<keyword evidence="3 4" id="KW-0456">Lyase</keyword>
<accession>A0A1R4HB16</accession>
<comment type="pathway">
    <text evidence="4">Cofactor biosynthesis; ubiquinone biosynthesis.</text>
</comment>
<feature type="binding site" evidence="4">
    <location>
        <position position="120"/>
    </location>
    <ligand>
        <name>substrate</name>
    </ligand>
</feature>
<dbReference type="Pfam" id="PF04345">
    <property type="entry name" value="Chor_lyase"/>
    <property type="match status" value="1"/>
</dbReference>
<dbReference type="PANTHER" id="PTHR38683">
    <property type="entry name" value="CHORISMATE PYRUVATE-LYASE"/>
    <property type="match status" value="1"/>
</dbReference>
<dbReference type="PANTHER" id="PTHR38683:SF1">
    <property type="entry name" value="CHORISMATE PYRUVATE-LYASE"/>
    <property type="match status" value="1"/>
</dbReference>
<dbReference type="HAMAP" id="MF_01632">
    <property type="entry name" value="UbiC"/>
    <property type="match status" value="1"/>
</dbReference>
<dbReference type="EMBL" id="FUKI01000113">
    <property type="protein sequence ID" value="SJM93060.1"/>
    <property type="molecule type" value="Genomic_DNA"/>
</dbReference>
<dbReference type="RefSeq" id="WP_245807963.1">
    <property type="nucleotide sequence ID" value="NZ_FUKI01000113.1"/>
</dbReference>
<dbReference type="EC" id="4.1.3.40" evidence="4"/>
<evidence type="ECO:0000256" key="4">
    <source>
        <dbReference type="HAMAP-Rule" id="MF_01632"/>
    </source>
</evidence>
<keyword evidence="1 4" id="KW-0963">Cytoplasm</keyword>
<dbReference type="GO" id="GO:0008813">
    <property type="term" value="F:chorismate lyase activity"/>
    <property type="evidence" value="ECO:0007669"/>
    <property type="project" value="UniProtKB-UniRule"/>
</dbReference>
<reference evidence="6" key="1">
    <citation type="submission" date="2017-02" db="EMBL/GenBank/DDBJ databases">
        <authorList>
            <person name="Daims H."/>
        </authorList>
    </citation>
    <scope>NUCLEOTIDE SEQUENCE [LARGE SCALE GENOMIC DNA]</scope>
</reference>
<name>A0A1R4HB16_9GAMM</name>
<evidence type="ECO:0000256" key="1">
    <source>
        <dbReference type="ARBA" id="ARBA00022490"/>
    </source>
</evidence>
<dbReference type="InterPro" id="IPR028978">
    <property type="entry name" value="Chorismate_lyase_/UTRA_dom_sf"/>
</dbReference>
<organism evidence="5 6">
    <name type="scientific">Crenothrix polyspora</name>
    <dbReference type="NCBI Taxonomy" id="360316"/>
    <lineage>
        <taxon>Bacteria</taxon>
        <taxon>Pseudomonadati</taxon>
        <taxon>Pseudomonadota</taxon>
        <taxon>Gammaproteobacteria</taxon>
        <taxon>Methylococcales</taxon>
        <taxon>Crenotrichaceae</taxon>
        <taxon>Crenothrix</taxon>
    </lineage>
</organism>
<sequence length="184" mass="20735">MAHTPFLLAGQPVWLENRPGIRQHMPGNIQAWVYETGSLTQRLRQRYGASVAVRMLFHRWATPSLSERRLLAVPEHRYALVREVMLHANGKPLLLARTIIPEATLKGAHRNLSHLGTRPLGEVIFSYPKLERLAMEVTLIPATSWSPSAIDLAGINQSIWGRRTVYAVAGRAMLVSEFFLPEIL</sequence>
<keyword evidence="2 4" id="KW-0831">Ubiquinone biosynthesis</keyword>
<dbReference type="Proteomes" id="UP000195667">
    <property type="component" value="Unassembled WGS sequence"/>
</dbReference>
<feature type="binding site" evidence="4">
    <location>
        <position position="177"/>
    </location>
    <ligand>
        <name>substrate</name>
    </ligand>
</feature>
<dbReference type="AlphaFoldDB" id="A0A1R4HB16"/>